<evidence type="ECO:0000259" key="15">
    <source>
        <dbReference type="PROSITE" id="PS51645"/>
    </source>
</evidence>
<comment type="caution">
    <text evidence="16">The sequence shown here is derived from an EMBL/GenBank/DDBJ whole genome shotgun (WGS) entry which is preliminary data.</text>
</comment>
<dbReference type="GO" id="GO:0071949">
    <property type="term" value="F:FAD binding"/>
    <property type="evidence" value="ECO:0007669"/>
    <property type="project" value="TreeGrafter"/>
</dbReference>
<evidence type="ECO:0000256" key="3">
    <source>
        <dbReference type="ARBA" id="ARBA00013149"/>
    </source>
</evidence>
<dbReference type="GO" id="GO:0009416">
    <property type="term" value="P:response to light stimulus"/>
    <property type="evidence" value="ECO:0007669"/>
    <property type="project" value="TreeGrafter"/>
</dbReference>
<dbReference type="InterPro" id="IPR018394">
    <property type="entry name" value="DNA_photolyase_1_CS_C"/>
</dbReference>
<comment type="cofactor">
    <cofactor evidence="1">
        <name>(6R)-5,10-methylene-5,6,7,8-tetrahydrofolate</name>
        <dbReference type="ChEBI" id="CHEBI:15636"/>
    </cofactor>
</comment>
<dbReference type="Pfam" id="PF03441">
    <property type="entry name" value="FAD_binding_7"/>
    <property type="match status" value="1"/>
</dbReference>
<reference evidence="16" key="1">
    <citation type="submission" date="2017-05" db="EMBL/GenBank/DDBJ databases">
        <authorList>
            <person name="Imhoff J.F."/>
            <person name="Rahn T."/>
            <person name="Kuenzel S."/>
            <person name="Neulinger S.C."/>
        </authorList>
    </citation>
    <scope>NUCLEOTIDE SEQUENCE</scope>
    <source>
        <strain evidence="16">DSM 4395</strain>
    </source>
</reference>
<dbReference type="Pfam" id="PF00875">
    <property type="entry name" value="DNA_photolyase"/>
    <property type="match status" value="1"/>
</dbReference>
<feature type="region of interest" description="Disordered" evidence="14">
    <location>
        <begin position="280"/>
        <end position="299"/>
    </location>
</feature>
<dbReference type="PROSITE" id="PS51645">
    <property type="entry name" value="PHR_CRY_ALPHA_BETA"/>
    <property type="match status" value="1"/>
</dbReference>
<dbReference type="InterPro" id="IPR002081">
    <property type="entry name" value="Cryptochrome/DNA_photolyase_1"/>
</dbReference>
<protein>
    <recommendedName>
        <fullName evidence="4">Deoxyribodipyrimidine photo-lyase</fullName>
        <ecNumber evidence="3">4.1.99.3</ecNumber>
    </recommendedName>
    <alternativeName>
        <fullName evidence="8">DNA photolyase</fullName>
    </alternativeName>
    <alternativeName>
        <fullName evidence="11">Photoreactivating enzyme</fullName>
    </alternativeName>
</protein>
<dbReference type="GO" id="GO:0003904">
    <property type="term" value="F:deoxyribodipyrimidine photo-lyase activity"/>
    <property type="evidence" value="ECO:0007669"/>
    <property type="project" value="UniProtKB-EC"/>
</dbReference>
<reference evidence="16" key="2">
    <citation type="journal article" date="2020" name="Microorganisms">
        <title>Osmotic Adaptation and Compatible Solute Biosynthesis of Phototrophic Bacteria as Revealed from Genome Analyses.</title>
        <authorList>
            <person name="Imhoff J.F."/>
            <person name="Rahn T."/>
            <person name="Kunzel S."/>
            <person name="Keller A."/>
            <person name="Neulinger S.C."/>
        </authorList>
    </citation>
    <scope>NUCLEOTIDE SEQUENCE</scope>
    <source>
        <strain evidence="16">DSM 4395</strain>
    </source>
</reference>
<evidence type="ECO:0000256" key="6">
    <source>
        <dbReference type="ARBA" id="ARBA00022827"/>
    </source>
</evidence>
<comment type="catalytic activity">
    <reaction evidence="9">
        <text>cyclobutadipyrimidine (in DNA) = 2 pyrimidine residues (in DNA).</text>
        <dbReference type="EC" id="4.1.99.3"/>
    </reaction>
</comment>
<feature type="domain" description="Photolyase/cryptochrome alpha/beta" evidence="15">
    <location>
        <begin position="3"/>
        <end position="132"/>
    </location>
</feature>
<proteinExistence type="inferred from homology"/>
<evidence type="ECO:0000256" key="9">
    <source>
        <dbReference type="ARBA" id="ARBA00033999"/>
    </source>
</evidence>
<feature type="site" description="Electron transfer via tryptophanyl radical" evidence="13">
    <location>
        <position position="345"/>
    </location>
</feature>
<evidence type="ECO:0000256" key="1">
    <source>
        <dbReference type="ARBA" id="ARBA00001932"/>
    </source>
</evidence>
<dbReference type="Gene3D" id="1.25.40.80">
    <property type="match status" value="1"/>
</dbReference>
<dbReference type="EMBL" id="NHSF01000059">
    <property type="protein sequence ID" value="MBK5930807.1"/>
    <property type="molecule type" value="Genomic_DNA"/>
</dbReference>
<comment type="function">
    <text evidence="10">Involved in repair of UV radiation-induced DNA damage. Catalyzes the light-dependent monomerization (300-600 nm) of cyclobutyl pyrimidine dimers (in cis-syn configuration), which are formed between adjacent bases on the same DNA strand upon exposure to ultraviolet radiation.</text>
</comment>
<gene>
    <name evidence="16" type="ORF">CCR82_09805</name>
</gene>
<accession>A0AAJ0UG36</accession>
<dbReference type="Proteomes" id="UP001296967">
    <property type="component" value="Unassembled WGS sequence"/>
</dbReference>
<keyword evidence="5 12" id="KW-0285">Flavoprotein</keyword>
<dbReference type="InterPro" id="IPR005101">
    <property type="entry name" value="Cryptochr/Photolyase_FAD-bd"/>
</dbReference>
<dbReference type="InterPro" id="IPR036134">
    <property type="entry name" value="Crypto/Photolyase_FAD-like_sf"/>
</dbReference>
<dbReference type="SUPFAM" id="SSF48173">
    <property type="entry name" value="Cryptochrome/photolyase FAD-binding domain"/>
    <property type="match status" value="1"/>
</dbReference>
<comment type="cofactor">
    <cofactor evidence="12">
        <name>FAD</name>
        <dbReference type="ChEBI" id="CHEBI:57692"/>
    </cofactor>
    <text evidence="12">Binds 1 FAD per subunit.</text>
</comment>
<evidence type="ECO:0000256" key="11">
    <source>
        <dbReference type="ARBA" id="ARBA00083107"/>
    </source>
</evidence>
<dbReference type="RefSeq" id="WP_201245615.1">
    <property type="nucleotide sequence ID" value="NZ_NHSF01000059.1"/>
</dbReference>
<feature type="binding site" evidence="12">
    <location>
        <begin position="413"/>
        <end position="415"/>
    </location>
    <ligand>
        <name>FAD</name>
        <dbReference type="ChEBI" id="CHEBI:57692"/>
    </ligand>
</feature>
<feature type="compositionally biased region" description="Low complexity" evidence="14">
    <location>
        <begin position="285"/>
        <end position="299"/>
    </location>
</feature>
<feature type="site" description="Electron transfer via tryptophanyl radical" evidence="13">
    <location>
        <position position="400"/>
    </location>
</feature>
<dbReference type="InterPro" id="IPR006050">
    <property type="entry name" value="DNA_photolyase_N"/>
</dbReference>
<evidence type="ECO:0000256" key="5">
    <source>
        <dbReference type="ARBA" id="ARBA00022630"/>
    </source>
</evidence>
<dbReference type="EC" id="4.1.99.3" evidence="3"/>
<dbReference type="PANTHER" id="PTHR11455">
    <property type="entry name" value="CRYPTOCHROME"/>
    <property type="match status" value="1"/>
</dbReference>
<sequence length="521" mass="57974">MPTTALVWLRRDLRLGDNPALAAALARGERVIPVYLHAPDEAAPWQPGAASRWWLHQSLCALSEHLQRLGSRLIIRQGESLATLRALIAETDASQVHWNRCYEPALIARDSRIKQALRADGIDCASHNAALLCEPWTLKTGSGEPYRVFTPYWRRLGPQLAERTETAHRSAPAPAVALDAPPAAPPETLPPVPNAIDGLAVEALALQPSIPWDQGLREAWQPGEAGAWQALERFLIDAICSYHESRDWPAEPGTSRLSPHLHFGEIGPRQILARIREAHLGSGSGPSSGSDSGSSSDPDAVFADQAIAEPYLRELGWREFSHQLLYHFPHTPSEPLNPRFADFPWRSGDTEPPLKAWQRGRTGIPIVDAGMRELWHTGWMHNRARMIVASLLTKNLRLPWQEGARWFWDTLVDADLANNTQGWQWSAGCGADAAPYFRIFNPVRQGERFDTQGRYVRRWCPELAKLPDRLIHQPWQAPASLLAQCGIRLGCEYPAPIIDLKASRAEALAAYDRVSASARTK</sequence>
<evidence type="ECO:0000256" key="7">
    <source>
        <dbReference type="ARBA" id="ARBA00022991"/>
    </source>
</evidence>
<feature type="site" description="Electron transfer via tryptophanyl radical" evidence="13">
    <location>
        <position position="423"/>
    </location>
</feature>
<dbReference type="GO" id="GO:0000719">
    <property type="term" value="P:photoreactive repair"/>
    <property type="evidence" value="ECO:0007669"/>
    <property type="project" value="UniProtKB-ARBA"/>
</dbReference>
<dbReference type="PROSITE" id="PS00394">
    <property type="entry name" value="DNA_PHOTOLYASES_1_1"/>
    <property type="match status" value="1"/>
</dbReference>
<evidence type="ECO:0000256" key="13">
    <source>
        <dbReference type="PIRSR" id="PIRSR602081-2"/>
    </source>
</evidence>
<organism evidence="16 17">
    <name type="scientific">Halochromatium salexigens</name>
    <name type="common">Chromatium salexigens</name>
    <dbReference type="NCBI Taxonomy" id="49447"/>
    <lineage>
        <taxon>Bacteria</taxon>
        <taxon>Pseudomonadati</taxon>
        <taxon>Pseudomonadota</taxon>
        <taxon>Gammaproteobacteria</taxon>
        <taxon>Chromatiales</taxon>
        <taxon>Chromatiaceae</taxon>
        <taxon>Halochromatium</taxon>
    </lineage>
</organism>
<dbReference type="InterPro" id="IPR036155">
    <property type="entry name" value="Crypto/Photolyase_N_sf"/>
</dbReference>
<dbReference type="PANTHER" id="PTHR11455:SF9">
    <property type="entry name" value="CRYPTOCHROME CIRCADIAN CLOCK 5 ISOFORM X1"/>
    <property type="match status" value="1"/>
</dbReference>
<evidence type="ECO:0000313" key="16">
    <source>
        <dbReference type="EMBL" id="MBK5930807.1"/>
    </source>
</evidence>
<dbReference type="FunFam" id="1.10.579.10:FF:000003">
    <property type="entry name" value="Deoxyribodipyrimidine photo-lyase"/>
    <property type="match status" value="1"/>
</dbReference>
<keyword evidence="7" id="KW-0157">Chromophore</keyword>
<keyword evidence="17" id="KW-1185">Reference proteome</keyword>
<evidence type="ECO:0000256" key="4">
    <source>
        <dbReference type="ARBA" id="ARBA00014046"/>
    </source>
</evidence>
<evidence type="ECO:0000256" key="14">
    <source>
        <dbReference type="SAM" id="MobiDB-lite"/>
    </source>
</evidence>
<dbReference type="Gene3D" id="3.40.50.620">
    <property type="entry name" value="HUPs"/>
    <property type="match status" value="1"/>
</dbReference>
<comment type="similarity">
    <text evidence="2">Belongs to the DNA photolyase class-1 family.</text>
</comment>
<dbReference type="SUPFAM" id="SSF52425">
    <property type="entry name" value="Cryptochrome/photolyase, N-terminal domain"/>
    <property type="match status" value="1"/>
</dbReference>
<feature type="binding site" evidence="12">
    <location>
        <position position="311"/>
    </location>
    <ligand>
        <name>FAD</name>
        <dbReference type="ChEBI" id="CHEBI:57692"/>
    </ligand>
</feature>
<evidence type="ECO:0000256" key="12">
    <source>
        <dbReference type="PIRSR" id="PIRSR602081-1"/>
    </source>
</evidence>
<evidence type="ECO:0000313" key="17">
    <source>
        <dbReference type="Proteomes" id="UP001296967"/>
    </source>
</evidence>
<dbReference type="AlphaFoldDB" id="A0AAJ0UG36"/>
<feature type="binding site" evidence="12">
    <location>
        <position position="242"/>
    </location>
    <ligand>
        <name>FAD</name>
        <dbReference type="ChEBI" id="CHEBI:57692"/>
    </ligand>
</feature>
<dbReference type="GO" id="GO:0003677">
    <property type="term" value="F:DNA binding"/>
    <property type="evidence" value="ECO:0007669"/>
    <property type="project" value="TreeGrafter"/>
</dbReference>
<feature type="binding site" evidence="12">
    <location>
        <begin position="254"/>
        <end position="258"/>
    </location>
    <ligand>
        <name>FAD</name>
        <dbReference type="ChEBI" id="CHEBI:57692"/>
    </ligand>
</feature>
<name>A0AAJ0UG36_HALSE</name>
<evidence type="ECO:0000256" key="10">
    <source>
        <dbReference type="ARBA" id="ARBA00059220"/>
    </source>
</evidence>
<dbReference type="Gene3D" id="1.10.579.10">
    <property type="entry name" value="DNA Cyclobutane Dipyrimidine Photolyase, subunit A, domain 3"/>
    <property type="match status" value="1"/>
</dbReference>
<dbReference type="InterPro" id="IPR014729">
    <property type="entry name" value="Rossmann-like_a/b/a_fold"/>
</dbReference>
<evidence type="ECO:0000256" key="8">
    <source>
        <dbReference type="ARBA" id="ARBA00031671"/>
    </source>
</evidence>
<keyword evidence="6 12" id="KW-0274">FAD</keyword>
<evidence type="ECO:0000256" key="2">
    <source>
        <dbReference type="ARBA" id="ARBA00005862"/>
    </source>
</evidence>